<dbReference type="InterPro" id="IPR007892">
    <property type="entry name" value="CHASE4"/>
</dbReference>
<dbReference type="InterPro" id="IPR001633">
    <property type="entry name" value="EAL_dom"/>
</dbReference>
<dbReference type="OrthoDB" id="9804951at2"/>
<dbReference type="Gene3D" id="3.30.70.270">
    <property type="match status" value="1"/>
</dbReference>
<dbReference type="InterPro" id="IPR043128">
    <property type="entry name" value="Rev_trsase/Diguanyl_cyclase"/>
</dbReference>
<sequence length="736" mass="80400">MSTPTPTLTGWVATRRSRQLILRLFPAILALLLLIGLGGYLLVKNALSQDLDVQQRSRTFISRTMEQVRNEVGRNIINYAKWGEAYKHLHMTVDKTWADDQRNVGPIPFELYGYNGVLVINAQDRTVYAVIDGTPSMLQASDWLEGDLNGLIADARQSTQENDGVVRALKVGGQPALAAAATISPGWDPLIQPVPGPASVMMFVTVLDADKLAHLSETYGLPTISVSTGPQRGVDSMPLLGSGIQLSWMPPSPGMDLLRQTLPLFIAGVLALAIVLTMLVRYALASARQIDAQFEALHASQKELTQLSLHDSLTGLPNRFRLHQFLGEHLDSAVRSPLAVLSLDLDRFKPINDALGHAFGDRVLQEVAERLLRHVPSDGMVARLGGDEFIVVRLGSFDQTEVGAMCAALVDDLCQPFDLDTQTVFIGTSVGIALAPTHAQTPAELLRMSDIALYQAKAAGRNTWRIYVDGMNAHLLARRQLEQALRQALAEEQLRIHYQPRYTTLGGSLRSFEALVRWQHPERGLLPPDTFIPLAEETGLIQPLGRWVLEHACREAMTWPSDIGLSVNLSPGQLAENEDVVAVVASALHSSGLPASRLELEITERVLLDHAHSALKTLTALRALGVRLSLDDFGTGFSSLAYLRKYPLDGIKIDRSFIAHLTERGNDQAIVQAMIDLGRSLGMTVTAEGVETLEQLECLQRHPCDEVQGFHFSKAVPADQLGPLFAKSVAGEPGPV</sequence>
<dbReference type="SUPFAM" id="SSF55073">
    <property type="entry name" value="Nucleotide cyclase"/>
    <property type="match status" value="1"/>
</dbReference>
<proteinExistence type="predicted"/>
<dbReference type="PROSITE" id="PS50883">
    <property type="entry name" value="EAL"/>
    <property type="match status" value="1"/>
</dbReference>
<dbReference type="CDD" id="cd01948">
    <property type="entry name" value="EAL"/>
    <property type="match status" value="1"/>
</dbReference>
<dbReference type="InterPro" id="IPR035919">
    <property type="entry name" value="EAL_sf"/>
</dbReference>
<evidence type="ECO:0000256" key="1">
    <source>
        <dbReference type="SAM" id="Phobius"/>
    </source>
</evidence>
<evidence type="ECO:0000259" key="3">
    <source>
        <dbReference type="PROSITE" id="PS50887"/>
    </source>
</evidence>
<dbReference type="SUPFAM" id="SSF141868">
    <property type="entry name" value="EAL domain-like"/>
    <property type="match status" value="1"/>
</dbReference>
<dbReference type="Pfam" id="PF00990">
    <property type="entry name" value="GGDEF"/>
    <property type="match status" value="1"/>
</dbReference>
<dbReference type="Proteomes" id="UP000182894">
    <property type="component" value="Unassembled WGS sequence"/>
</dbReference>
<feature type="domain" description="GGDEF" evidence="3">
    <location>
        <begin position="336"/>
        <end position="469"/>
    </location>
</feature>
<dbReference type="NCBIfam" id="TIGR00254">
    <property type="entry name" value="GGDEF"/>
    <property type="match status" value="1"/>
</dbReference>
<evidence type="ECO:0000313" key="4">
    <source>
        <dbReference type="EMBL" id="SDH59451.1"/>
    </source>
</evidence>
<feature type="domain" description="EAL" evidence="2">
    <location>
        <begin position="478"/>
        <end position="729"/>
    </location>
</feature>
<name>A0A1G8DPE7_9PSED</name>
<keyword evidence="1" id="KW-0472">Membrane</keyword>
<feature type="transmembrane region" description="Helical" evidence="1">
    <location>
        <begin position="20"/>
        <end position="43"/>
    </location>
</feature>
<dbReference type="Gene3D" id="3.20.20.450">
    <property type="entry name" value="EAL domain"/>
    <property type="match status" value="1"/>
</dbReference>
<evidence type="ECO:0000313" key="5">
    <source>
        <dbReference type="Proteomes" id="UP000182894"/>
    </source>
</evidence>
<dbReference type="STRING" id="89065.SAMN05216605_107102"/>
<evidence type="ECO:0000259" key="2">
    <source>
        <dbReference type="PROSITE" id="PS50883"/>
    </source>
</evidence>
<reference evidence="5" key="1">
    <citation type="submission" date="2016-10" db="EMBL/GenBank/DDBJ databases">
        <authorList>
            <person name="Varghese N."/>
            <person name="Submissions S."/>
        </authorList>
    </citation>
    <scope>NUCLEOTIDE SEQUENCE [LARGE SCALE GENOMIC DNA]</scope>
    <source>
        <strain evidence="5">ATCC 700689</strain>
    </source>
</reference>
<accession>A0A1G8DPE7</accession>
<organism evidence="4 5">
    <name type="scientific">Pseudomonas abietaniphila</name>
    <dbReference type="NCBI Taxonomy" id="89065"/>
    <lineage>
        <taxon>Bacteria</taxon>
        <taxon>Pseudomonadati</taxon>
        <taxon>Pseudomonadota</taxon>
        <taxon>Gammaproteobacteria</taxon>
        <taxon>Pseudomonadales</taxon>
        <taxon>Pseudomonadaceae</taxon>
        <taxon>Pseudomonas</taxon>
    </lineage>
</organism>
<dbReference type="InterPro" id="IPR029787">
    <property type="entry name" value="Nucleotide_cyclase"/>
</dbReference>
<protein>
    <submittedName>
        <fullName evidence="4">Periplasmic sensor diguanylate cyclase/phosphodiesterase</fullName>
    </submittedName>
</protein>
<dbReference type="RefSeq" id="WP_074753272.1">
    <property type="nucleotide sequence ID" value="NZ_FNCO01000007.1"/>
</dbReference>
<dbReference type="EMBL" id="FNCO01000007">
    <property type="protein sequence ID" value="SDH59451.1"/>
    <property type="molecule type" value="Genomic_DNA"/>
</dbReference>
<dbReference type="CDD" id="cd01949">
    <property type="entry name" value="GGDEF"/>
    <property type="match status" value="1"/>
</dbReference>
<dbReference type="AlphaFoldDB" id="A0A1G8DPE7"/>
<dbReference type="InterPro" id="IPR052155">
    <property type="entry name" value="Biofilm_reg_signaling"/>
</dbReference>
<dbReference type="PANTHER" id="PTHR44757:SF10">
    <property type="entry name" value="MEMBRANE PROTEIN"/>
    <property type="match status" value="1"/>
</dbReference>
<dbReference type="Pfam" id="PF00563">
    <property type="entry name" value="EAL"/>
    <property type="match status" value="1"/>
</dbReference>
<keyword evidence="1" id="KW-0812">Transmembrane</keyword>
<dbReference type="SMART" id="SM00267">
    <property type="entry name" value="GGDEF"/>
    <property type="match status" value="1"/>
</dbReference>
<dbReference type="PROSITE" id="PS50887">
    <property type="entry name" value="GGDEF"/>
    <property type="match status" value="1"/>
</dbReference>
<keyword evidence="1" id="KW-1133">Transmembrane helix</keyword>
<dbReference type="SMART" id="SM00052">
    <property type="entry name" value="EAL"/>
    <property type="match status" value="1"/>
</dbReference>
<dbReference type="InterPro" id="IPR000160">
    <property type="entry name" value="GGDEF_dom"/>
</dbReference>
<gene>
    <name evidence="4" type="ORF">SAMN05216605_107102</name>
</gene>
<dbReference type="Pfam" id="PF05228">
    <property type="entry name" value="CHASE4"/>
    <property type="match status" value="1"/>
</dbReference>
<dbReference type="PANTHER" id="PTHR44757">
    <property type="entry name" value="DIGUANYLATE CYCLASE DGCP"/>
    <property type="match status" value="1"/>
</dbReference>
<feature type="transmembrane region" description="Helical" evidence="1">
    <location>
        <begin position="262"/>
        <end position="284"/>
    </location>
</feature>
<keyword evidence="5" id="KW-1185">Reference proteome</keyword>